<evidence type="ECO:0000256" key="3">
    <source>
        <dbReference type="ARBA" id="ARBA00023015"/>
    </source>
</evidence>
<dbReference type="AlphaFoldDB" id="A0AAE1C4X9"/>
<gene>
    <name evidence="7" type="ORF">LTR78_001615</name>
</gene>
<evidence type="ECO:0000256" key="1">
    <source>
        <dbReference type="ARBA" id="ARBA00022723"/>
    </source>
</evidence>
<keyword evidence="5" id="KW-0804">Transcription</keyword>
<evidence type="ECO:0000256" key="4">
    <source>
        <dbReference type="ARBA" id="ARBA00023125"/>
    </source>
</evidence>
<protein>
    <submittedName>
        <fullName evidence="7">Uncharacterized protein</fullName>
    </submittedName>
</protein>
<evidence type="ECO:0000256" key="6">
    <source>
        <dbReference type="ARBA" id="ARBA00023242"/>
    </source>
</evidence>
<evidence type="ECO:0000256" key="2">
    <source>
        <dbReference type="ARBA" id="ARBA00022833"/>
    </source>
</evidence>
<evidence type="ECO:0000313" key="8">
    <source>
        <dbReference type="Proteomes" id="UP001274830"/>
    </source>
</evidence>
<dbReference type="PANTHER" id="PTHR36206:SF12">
    <property type="entry name" value="ASPERCRYPTIN BIOSYNTHESIS CLUSTER-SPECIFIC TRANSCRIPTION REGULATOR ATNN-RELATED"/>
    <property type="match status" value="1"/>
</dbReference>
<proteinExistence type="predicted"/>
<name>A0AAE1C4X9_9PEZI</name>
<accession>A0AAE1C4X9</accession>
<dbReference type="PANTHER" id="PTHR36206">
    <property type="entry name" value="ASPERCRYPTIN BIOSYNTHESIS CLUSTER-SPECIFIC TRANSCRIPTION REGULATOR ATNN-RELATED"/>
    <property type="match status" value="1"/>
</dbReference>
<dbReference type="InterPro" id="IPR052360">
    <property type="entry name" value="Transcr_Regulatory_Proteins"/>
</dbReference>
<dbReference type="GO" id="GO:0003677">
    <property type="term" value="F:DNA binding"/>
    <property type="evidence" value="ECO:0007669"/>
    <property type="project" value="UniProtKB-KW"/>
</dbReference>
<keyword evidence="1" id="KW-0479">Metal-binding</keyword>
<evidence type="ECO:0000313" key="7">
    <source>
        <dbReference type="EMBL" id="KAK3678320.1"/>
    </source>
</evidence>
<keyword evidence="4" id="KW-0238">DNA-binding</keyword>
<sequence>MSALELSGWFDADFYRVDLLRATLHDQAIMHLVAALGASHEYHLRRQALRESTETDGLLTFGFRQCNNAIKSLIRPAESMDDVELLRVLTASVLFAAFENLQGQRQAALPHVLHARKLALQLRNARQYAKVYPTRLGAIDPVLSHYEIQLGDSTGDPVPLPHFLTSNPADVLVFESAAAARIALERAIANISNYMLTNVHYDDESDQAEVLGGTKNAYRIWFEQWEKAFTDFLSSSNKYMTRNELNACRLLKAHHISGSLLVTVKNVNNDSSAWSEFTAQFRAIVELVSEVISCVPKRLVATRMPQTAYFSPGMGMTEPLYCVASRCTDAGVREKAKVLMGRLPQNEGVYSAWRVGFIESVLCAAEGRRGASAAQSKDMIVT</sequence>
<organism evidence="7 8">
    <name type="scientific">Recurvomyces mirabilis</name>
    <dbReference type="NCBI Taxonomy" id="574656"/>
    <lineage>
        <taxon>Eukaryota</taxon>
        <taxon>Fungi</taxon>
        <taxon>Dikarya</taxon>
        <taxon>Ascomycota</taxon>
        <taxon>Pezizomycotina</taxon>
        <taxon>Dothideomycetes</taxon>
        <taxon>Dothideomycetidae</taxon>
        <taxon>Mycosphaerellales</taxon>
        <taxon>Teratosphaeriaceae</taxon>
        <taxon>Recurvomyces</taxon>
    </lineage>
</organism>
<keyword evidence="2" id="KW-0862">Zinc</keyword>
<keyword evidence="8" id="KW-1185">Reference proteome</keyword>
<dbReference type="GO" id="GO:0046872">
    <property type="term" value="F:metal ion binding"/>
    <property type="evidence" value="ECO:0007669"/>
    <property type="project" value="UniProtKB-KW"/>
</dbReference>
<keyword evidence="6" id="KW-0539">Nucleus</keyword>
<keyword evidence="3" id="KW-0805">Transcription regulation</keyword>
<comment type="caution">
    <text evidence="7">The sequence shown here is derived from an EMBL/GenBank/DDBJ whole genome shotgun (WGS) entry which is preliminary data.</text>
</comment>
<evidence type="ECO:0000256" key="5">
    <source>
        <dbReference type="ARBA" id="ARBA00023163"/>
    </source>
</evidence>
<reference evidence="7" key="1">
    <citation type="submission" date="2023-07" db="EMBL/GenBank/DDBJ databases">
        <title>Black Yeasts Isolated from many extreme environments.</title>
        <authorList>
            <person name="Coleine C."/>
            <person name="Stajich J.E."/>
            <person name="Selbmann L."/>
        </authorList>
    </citation>
    <scope>NUCLEOTIDE SEQUENCE</scope>
    <source>
        <strain evidence="7">CCFEE 5485</strain>
    </source>
</reference>
<dbReference type="Proteomes" id="UP001274830">
    <property type="component" value="Unassembled WGS sequence"/>
</dbReference>
<dbReference type="EMBL" id="JAUTXT010000004">
    <property type="protein sequence ID" value="KAK3678320.1"/>
    <property type="molecule type" value="Genomic_DNA"/>
</dbReference>